<evidence type="ECO:0000256" key="4">
    <source>
        <dbReference type="ARBA" id="ARBA00022679"/>
    </source>
</evidence>
<evidence type="ECO:0000256" key="8">
    <source>
        <dbReference type="ARBA" id="ARBA00030128"/>
    </source>
</evidence>
<evidence type="ECO:0000256" key="1">
    <source>
        <dbReference type="ARBA" id="ARBA00005790"/>
    </source>
</evidence>
<evidence type="ECO:0000313" key="11">
    <source>
        <dbReference type="EMBL" id="CEZ18938.1"/>
    </source>
</evidence>
<dbReference type="KEGG" id="mbat:BN1208_0042"/>
<sequence>MSQAHLFIIAAASGAGKTTLVKALLNKDRDLQASVSHTTRKPRPGEVDGGDYHFVDEVTFLDLKSKGEFLESAECHGSMYGTSKKSVQLILDQKKDVILEIDWQGAQALKAQFKEAVSIFVLPPSVETLAERLNSRGHDSEETIAMRLAVAREEMSHVDEFDYVTINDDFEVALHDLMAIIRSTRLMCHIQLTRHSHLIKNLT</sequence>
<evidence type="ECO:0000256" key="7">
    <source>
        <dbReference type="ARBA" id="ARBA00022840"/>
    </source>
</evidence>
<keyword evidence="6 9" id="KW-0418">Kinase</keyword>
<dbReference type="CDD" id="cd00071">
    <property type="entry name" value="GMPK"/>
    <property type="match status" value="1"/>
</dbReference>
<proteinExistence type="inferred from homology"/>
<keyword evidence="9" id="KW-0963">Cytoplasm</keyword>
<gene>
    <name evidence="9 11" type="primary">gmk</name>
    <name evidence="11" type="ORF">BN1208_0042</name>
</gene>
<evidence type="ECO:0000313" key="12">
    <source>
        <dbReference type="Proteomes" id="UP000064007"/>
    </source>
</evidence>
<dbReference type="STRING" id="1581557.BN1208_0042"/>
<dbReference type="NCBIfam" id="TIGR03263">
    <property type="entry name" value="guanyl_kin"/>
    <property type="match status" value="1"/>
</dbReference>
<evidence type="ECO:0000256" key="5">
    <source>
        <dbReference type="ARBA" id="ARBA00022741"/>
    </source>
</evidence>
<comment type="similarity">
    <text evidence="1 9">Belongs to the guanylate kinase family.</text>
</comment>
<feature type="domain" description="Guanylate kinase-like" evidence="10">
    <location>
        <begin position="4"/>
        <end position="182"/>
    </location>
</feature>
<dbReference type="HOGENOM" id="CLU_001715_1_2_4"/>
<dbReference type="RefSeq" id="WP_046486624.1">
    <property type="nucleotide sequence ID" value="NZ_LN827929.1"/>
</dbReference>
<dbReference type="SUPFAM" id="SSF52540">
    <property type="entry name" value="P-loop containing nucleoside triphosphate hydrolases"/>
    <property type="match status" value="1"/>
</dbReference>
<evidence type="ECO:0000256" key="2">
    <source>
        <dbReference type="ARBA" id="ARBA00012961"/>
    </source>
</evidence>
<dbReference type="InterPro" id="IPR017665">
    <property type="entry name" value="Guanylate_kinase"/>
</dbReference>
<organism evidence="11 12">
    <name type="scientific">Candidatus Methylopumilus planktonicus</name>
    <dbReference type="NCBI Taxonomy" id="1581557"/>
    <lineage>
        <taxon>Bacteria</taxon>
        <taxon>Pseudomonadati</taxon>
        <taxon>Pseudomonadota</taxon>
        <taxon>Betaproteobacteria</taxon>
        <taxon>Nitrosomonadales</taxon>
        <taxon>Methylophilaceae</taxon>
        <taxon>Candidatus Methylopumilus</taxon>
    </lineage>
</organism>
<dbReference type="Gene3D" id="3.40.50.300">
    <property type="entry name" value="P-loop containing nucleotide triphosphate hydrolases"/>
    <property type="match status" value="1"/>
</dbReference>
<keyword evidence="12" id="KW-1185">Reference proteome</keyword>
<feature type="binding site" evidence="9">
    <location>
        <begin position="11"/>
        <end position="18"/>
    </location>
    <ligand>
        <name>ATP</name>
        <dbReference type="ChEBI" id="CHEBI:30616"/>
    </ligand>
</feature>
<keyword evidence="7 9" id="KW-0067">ATP-binding</keyword>
<dbReference type="AlphaFoldDB" id="A0A0D6EU29"/>
<reference evidence="12" key="1">
    <citation type="submission" date="2014-12" db="EMBL/GenBank/DDBJ databases">
        <authorList>
            <person name="Salcher M.M."/>
        </authorList>
    </citation>
    <scope>NUCLEOTIDE SEQUENCE [LARGE SCALE GENOMIC DNA]</scope>
    <source>
        <strain evidence="12">MMS-10A-171</strain>
    </source>
</reference>
<comment type="catalytic activity">
    <reaction evidence="9">
        <text>GMP + ATP = GDP + ADP</text>
        <dbReference type="Rhea" id="RHEA:20780"/>
        <dbReference type="ChEBI" id="CHEBI:30616"/>
        <dbReference type="ChEBI" id="CHEBI:58115"/>
        <dbReference type="ChEBI" id="CHEBI:58189"/>
        <dbReference type="ChEBI" id="CHEBI:456216"/>
        <dbReference type="EC" id="2.7.4.8"/>
    </reaction>
</comment>
<comment type="function">
    <text evidence="9">Essential for recycling GMP and indirectly, cGMP.</text>
</comment>
<dbReference type="GO" id="GO:0005524">
    <property type="term" value="F:ATP binding"/>
    <property type="evidence" value="ECO:0007669"/>
    <property type="project" value="UniProtKB-UniRule"/>
</dbReference>
<comment type="subcellular location">
    <subcellularLocation>
        <location evidence="9">Cytoplasm</location>
    </subcellularLocation>
</comment>
<dbReference type="HAMAP" id="MF_00328">
    <property type="entry name" value="Guanylate_kinase"/>
    <property type="match status" value="1"/>
</dbReference>
<dbReference type="SMART" id="SM00072">
    <property type="entry name" value="GuKc"/>
    <property type="match status" value="1"/>
</dbReference>
<dbReference type="PANTHER" id="PTHR23117:SF13">
    <property type="entry name" value="GUANYLATE KINASE"/>
    <property type="match status" value="1"/>
</dbReference>
<dbReference type="OrthoDB" id="9808150at2"/>
<dbReference type="PROSITE" id="PS00856">
    <property type="entry name" value="GUANYLATE_KINASE_1"/>
    <property type="match status" value="1"/>
</dbReference>
<keyword evidence="5 9" id="KW-0547">Nucleotide-binding</keyword>
<dbReference type="EMBL" id="LN827929">
    <property type="protein sequence ID" value="CEZ18938.1"/>
    <property type="molecule type" value="Genomic_DNA"/>
</dbReference>
<evidence type="ECO:0000259" key="10">
    <source>
        <dbReference type="PROSITE" id="PS50052"/>
    </source>
</evidence>
<dbReference type="Pfam" id="PF00625">
    <property type="entry name" value="Guanylate_kin"/>
    <property type="match status" value="1"/>
</dbReference>
<dbReference type="InterPro" id="IPR027417">
    <property type="entry name" value="P-loop_NTPase"/>
</dbReference>
<dbReference type="InterPro" id="IPR008144">
    <property type="entry name" value="Guanylate_kin-like_dom"/>
</dbReference>
<dbReference type="PROSITE" id="PS50052">
    <property type="entry name" value="GUANYLATE_KINASE_2"/>
    <property type="match status" value="1"/>
</dbReference>
<dbReference type="InterPro" id="IPR008145">
    <property type="entry name" value="GK/Ca_channel_bsu"/>
</dbReference>
<evidence type="ECO:0000256" key="9">
    <source>
        <dbReference type="HAMAP-Rule" id="MF_00328"/>
    </source>
</evidence>
<accession>A0A0D6EU29</accession>
<dbReference type="EC" id="2.7.4.8" evidence="2 9"/>
<dbReference type="InterPro" id="IPR020590">
    <property type="entry name" value="Guanylate_kinase_CS"/>
</dbReference>
<protein>
    <recommendedName>
        <fullName evidence="3 9">Guanylate kinase</fullName>
        <ecNumber evidence="2 9">2.7.4.8</ecNumber>
    </recommendedName>
    <alternativeName>
        <fullName evidence="8 9">GMP kinase</fullName>
    </alternativeName>
</protein>
<evidence type="ECO:0000256" key="3">
    <source>
        <dbReference type="ARBA" id="ARBA00016296"/>
    </source>
</evidence>
<dbReference type="PANTHER" id="PTHR23117">
    <property type="entry name" value="GUANYLATE KINASE-RELATED"/>
    <property type="match status" value="1"/>
</dbReference>
<dbReference type="Proteomes" id="UP000064007">
    <property type="component" value="Chromosome 1"/>
</dbReference>
<dbReference type="GO" id="GO:0005829">
    <property type="term" value="C:cytosol"/>
    <property type="evidence" value="ECO:0007669"/>
    <property type="project" value="TreeGrafter"/>
</dbReference>
<dbReference type="FunFam" id="3.30.63.10:FF:000002">
    <property type="entry name" value="Guanylate kinase 1"/>
    <property type="match status" value="1"/>
</dbReference>
<dbReference type="Gene3D" id="3.30.63.10">
    <property type="entry name" value="Guanylate Kinase phosphate binding domain"/>
    <property type="match status" value="1"/>
</dbReference>
<name>A0A0D6EU29_9PROT</name>
<evidence type="ECO:0000256" key="6">
    <source>
        <dbReference type="ARBA" id="ARBA00022777"/>
    </source>
</evidence>
<keyword evidence="4 9" id="KW-0808">Transferase</keyword>
<dbReference type="GO" id="GO:0004385">
    <property type="term" value="F:GMP kinase activity"/>
    <property type="evidence" value="ECO:0007669"/>
    <property type="project" value="UniProtKB-UniRule"/>
</dbReference>